<evidence type="ECO:0000313" key="3">
    <source>
        <dbReference type="Proteomes" id="UP001151760"/>
    </source>
</evidence>
<dbReference type="EMBL" id="BQNB010014279">
    <property type="protein sequence ID" value="GJT26277.1"/>
    <property type="molecule type" value="Genomic_DNA"/>
</dbReference>
<feature type="compositionally biased region" description="Polar residues" evidence="1">
    <location>
        <begin position="210"/>
        <end position="227"/>
    </location>
</feature>
<feature type="region of interest" description="Disordered" evidence="1">
    <location>
        <begin position="1"/>
        <end position="81"/>
    </location>
</feature>
<dbReference type="Proteomes" id="UP001151760">
    <property type="component" value="Unassembled WGS sequence"/>
</dbReference>
<feature type="compositionally biased region" description="Polar residues" evidence="1">
    <location>
        <begin position="64"/>
        <end position="73"/>
    </location>
</feature>
<feature type="compositionally biased region" description="Polar residues" evidence="1">
    <location>
        <begin position="43"/>
        <end position="56"/>
    </location>
</feature>
<reference evidence="2" key="2">
    <citation type="submission" date="2022-01" db="EMBL/GenBank/DDBJ databases">
        <authorList>
            <person name="Yamashiro T."/>
            <person name="Shiraishi A."/>
            <person name="Satake H."/>
            <person name="Nakayama K."/>
        </authorList>
    </citation>
    <scope>NUCLEOTIDE SEQUENCE</scope>
</reference>
<feature type="compositionally biased region" description="Low complexity" evidence="1">
    <location>
        <begin position="1"/>
        <end position="11"/>
    </location>
</feature>
<feature type="region of interest" description="Disordered" evidence="1">
    <location>
        <begin position="210"/>
        <end position="229"/>
    </location>
</feature>
<evidence type="ECO:0000256" key="1">
    <source>
        <dbReference type="SAM" id="MobiDB-lite"/>
    </source>
</evidence>
<organism evidence="2 3">
    <name type="scientific">Tanacetum coccineum</name>
    <dbReference type="NCBI Taxonomy" id="301880"/>
    <lineage>
        <taxon>Eukaryota</taxon>
        <taxon>Viridiplantae</taxon>
        <taxon>Streptophyta</taxon>
        <taxon>Embryophyta</taxon>
        <taxon>Tracheophyta</taxon>
        <taxon>Spermatophyta</taxon>
        <taxon>Magnoliopsida</taxon>
        <taxon>eudicotyledons</taxon>
        <taxon>Gunneridae</taxon>
        <taxon>Pentapetalae</taxon>
        <taxon>asterids</taxon>
        <taxon>campanulids</taxon>
        <taxon>Asterales</taxon>
        <taxon>Asteraceae</taxon>
        <taxon>Asteroideae</taxon>
        <taxon>Anthemideae</taxon>
        <taxon>Anthemidinae</taxon>
        <taxon>Tanacetum</taxon>
    </lineage>
</organism>
<name>A0ABQ5CIU3_9ASTR</name>
<gene>
    <name evidence="2" type="ORF">Tco_0906552</name>
</gene>
<proteinExistence type="predicted"/>
<evidence type="ECO:0000313" key="2">
    <source>
        <dbReference type="EMBL" id="GJT26277.1"/>
    </source>
</evidence>
<feature type="compositionally biased region" description="Polar residues" evidence="1">
    <location>
        <begin position="150"/>
        <end position="160"/>
    </location>
</feature>
<keyword evidence="3" id="KW-1185">Reference proteome</keyword>
<feature type="region of interest" description="Disordered" evidence="1">
    <location>
        <begin position="133"/>
        <end position="183"/>
    </location>
</feature>
<feature type="compositionally biased region" description="Polar residues" evidence="1">
    <location>
        <begin position="12"/>
        <end position="22"/>
    </location>
</feature>
<feature type="compositionally biased region" description="Basic and acidic residues" evidence="1">
    <location>
        <begin position="23"/>
        <end position="42"/>
    </location>
</feature>
<sequence>MIASSSSRNSSKNMPRFSSNDMVHNHYLEEAQKKTQEKDRNSESSVMHSTRLQNTTNDHKPKPRSNNQTSRSLPVSKSSCVTSKVVPLVDHSRNSSPFSDSKHFVCSTCHKCVFNANHDACITKLLKEVNSRAKIQSHKTRNSTKPVEPTSHTQKPSRQIVTGHRFSPNKSSDVHEKPNTHRSCLRWKPTGRIFKTAGLRWIPTGNIFTSSTTKVDSEPPNGSNEDITNPYECEQTLKVSADTLNLSAGTSFNPKKERLGTTLQAPFLKEKKGVRFRALYLQKKRNLLVFDHSHQQ</sequence>
<accession>A0ABQ5CIU3</accession>
<reference evidence="2" key="1">
    <citation type="journal article" date="2022" name="Int. J. Mol. Sci.">
        <title>Draft Genome of Tanacetum Coccineum: Genomic Comparison of Closely Related Tanacetum-Family Plants.</title>
        <authorList>
            <person name="Yamashiro T."/>
            <person name="Shiraishi A."/>
            <person name="Nakayama K."/>
            <person name="Satake H."/>
        </authorList>
    </citation>
    <scope>NUCLEOTIDE SEQUENCE</scope>
</reference>
<protein>
    <submittedName>
        <fullName evidence="2">Uncharacterized protein</fullName>
    </submittedName>
</protein>
<comment type="caution">
    <text evidence="2">The sequence shown here is derived from an EMBL/GenBank/DDBJ whole genome shotgun (WGS) entry which is preliminary data.</text>
</comment>